<keyword evidence="4" id="KW-0547">Nucleotide-binding</keyword>
<evidence type="ECO:0000256" key="5">
    <source>
        <dbReference type="ARBA" id="ARBA00022833"/>
    </source>
</evidence>
<evidence type="ECO:0000256" key="4">
    <source>
        <dbReference type="ARBA" id="ARBA00022741"/>
    </source>
</evidence>
<evidence type="ECO:0000259" key="8">
    <source>
        <dbReference type="Pfam" id="PF01406"/>
    </source>
</evidence>
<name>A0A0G4HV33_9ALVE</name>
<dbReference type="PhylomeDB" id="A0A0G4HV33"/>
<reference evidence="9" key="1">
    <citation type="submission" date="2014-11" db="EMBL/GenBank/DDBJ databases">
        <authorList>
            <person name="Otto D Thomas"/>
            <person name="Naeem Raeece"/>
        </authorList>
    </citation>
    <scope>NUCLEOTIDE SEQUENCE</scope>
</reference>
<dbReference type="Gene3D" id="1.20.120.1910">
    <property type="entry name" value="Cysteine-tRNA ligase, C-terminal anti-codon recognition domain"/>
    <property type="match status" value="1"/>
</dbReference>
<dbReference type="InterPro" id="IPR024909">
    <property type="entry name" value="Cys-tRNA/MSH_ligase"/>
</dbReference>
<gene>
    <name evidence="9" type="ORF">Cvel_32019</name>
</gene>
<evidence type="ECO:0000313" key="9">
    <source>
        <dbReference type="EMBL" id="CEM48220.1"/>
    </source>
</evidence>
<dbReference type="GO" id="GO:0046872">
    <property type="term" value="F:metal ion binding"/>
    <property type="evidence" value="ECO:0007669"/>
    <property type="project" value="UniProtKB-KW"/>
</dbReference>
<proteinExistence type="predicted"/>
<dbReference type="AlphaFoldDB" id="A0A0G4HV33"/>
<keyword evidence="2" id="KW-0436">Ligase</keyword>
<evidence type="ECO:0000256" key="6">
    <source>
        <dbReference type="ARBA" id="ARBA00022840"/>
    </source>
</evidence>
<feature type="compositionally biased region" description="Low complexity" evidence="7">
    <location>
        <begin position="385"/>
        <end position="406"/>
    </location>
</feature>
<dbReference type="SUPFAM" id="SSF47323">
    <property type="entry name" value="Anticodon-binding domain of a subclass of class I aminoacyl-tRNA synthetases"/>
    <property type="match status" value="1"/>
</dbReference>
<evidence type="ECO:0000256" key="3">
    <source>
        <dbReference type="ARBA" id="ARBA00022723"/>
    </source>
</evidence>
<evidence type="ECO:0000256" key="7">
    <source>
        <dbReference type="SAM" id="MobiDB-lite"/>
    </source>
</evidence>
<dbReference type="InterPro" id="IPR014729">
    <property type="entry name" value="Rossmann-like_a/b/a_fold"/>
</dbReference>
<feature type="region of interest" description="Disordered" evidence="7">
    <location>
        <begin position="382"/>
        <end position="406"/>
    </location>
</feature>
<dbReference type="GO" id="GO:0004817">
    <property type="term" value="F:cysteine-tRNA ligase activity"/>
    <property type="evidence" value="ECO:0007669"/>
    <property type="project" value="TreeGrafter"/>
</dbReference>
<protein>
    <recommendedName>
        <fullName evidence="8">tRNA synthetases class I catalytic domain-containing protein</fullName>
    </recommendedName>
</protein>
<evidence type="ECO:0000256" key="1">
    <source>
        <dbReference type="ARBA" id="ARBA00001947"/>
    </source>
</evidence>
<evidence type="ECO:0000256" key="2">
    <source>
        <dbReference type="ARBA" id="ARBA00022598"/>
    </source>
</evidence>
<dbReference type="EMBL" id="CDMZ01003968">
    <property type="protein sequence ID" value="CEM48220.1"/>
    <property type="molecule type" value="Genomic_DNA"/>
</dbReference>
<dbReference type="SUPFAM" id="SSF52374">
    <property type="entry name" value="Nucleotidylyl transferase"/>
    <property type="match status" value="1"/>
</dbReference>
<sequence length="406" mass="44793">MHEWSRGVLWRGVSKGGRGEGGGERVRVVSEDFERRAPSVQRSTSLFGRRRLKESPFGSLYGPGWHIECSAMASDALGFPIDIHLGGIDLWPPHHDNELAQSEACKDEGQWVNYFLHTGHLDIDGRKMSKSLKNFVTIKELLKEYSPRLVRLLFLMHAWDGTMNYNPSGETFRQVRGVDKGFVTFFDNVRGVLRNIGTNGPQRWRPEAEGRLAASLDKTTDLVHTALLKNFNLPLALPLLQELVSEGNRYLNETARSKPRAPILRKVADYIFRMVAIFGLTNGSAASYDYTETERGMGGSSGGASLQGLLDELVASRASVREGAKALMQLHPRRGPEPEPKAVKQEVKKAAADLLTLCDKVRDEKLVAHGVRIKDRKEGAIWTLSPSSSSSSSSSSSFSSSSAAAD</sequence>
<feature type="domain" description="tRNA synthetases class I catalytic" evidence="8">
    <location>
        <begin position="54"/>
        <end position="166"/>
    </location>
</feature>
<keyword evidence="6" id="KW-0067">ATP-binding</keyword>
<dbReference type="PANTHER" id="PTHR10890:SF3">
    <property type="entry name" value="CYSTEINE--TRNA LIGASE, CYTOPLASMIC"/>
    <property type="match status" value="1"/>
</dbReference>
<dbReference type="Gene3D" id="3.40.50.620">
    <property type="entry name" value="HUPs"/>
    <property type="match status" value="1"/>
</dbReference>
<dbReference type="InterPro" id="IPR032678">
    <property type="entry name" value="tRNA-synt_1_cat_dom"/>
</dbReference>
<dbReference type="GO" id="GO:0005524">
    <property type="term" value="F:ATP binding"/>
    <property type="evidence" value="ECO:0007669"/>
    <property type="project" value="UniProtKB-KW"/>
</dbReference>
<keyword evidence="5" id="KW-0862">Zinc</keyword>
<comment type="cofactor">
    <cofactor evidence="1">
        <name>Zn(2+)</name>
        <dbReference type="ChEBI" id="CHEBI:29105"/>
    </cofactor>
</comment>
<dbReference type="InterPro" id="IPR009080">
    <property type="entry name" value="tRNAsynth_Ia_anticodon-bd"/>
</dbReference>
<accession>A0A0G4HV33</accession>
<organism evidence="9">
    <name type="scientific">Chromera velia CCMP2878</name>
    <dbReference type="NCBI Taxonomy" id="1169474"/>
    <lineage>
        <taxon>Eukaryota</taxon>
        <taxon>Sar</taxon>
        <taxon>Alveolata</taxon>
        <taxon>Colpodellida</taxon>
        <taxon>Chromeraceae</taxon>
        <taxon>Chromera</taxon>
    </lineage>
</organism>
<dbReference type="PRINTS" id="PR00983">
    <property type="entry name" value="TRNASYNTHCYS"/>
</dbReference>
<dbReference type="Pfam" id="PF01406">
    <property type="entry name" value="tRNA-synt_1e"/>
    <property type="match status" value="1"/>
</dbReference>
<dbReference type="PANTHER" id="PTHR10890">
    <property type="entry name" value="CYSTEINYL-TRNA SYNTHETASE"/>
    <property type="match status" value="1"/>
</dbReference>
<dbReference type="VEuPathDB" id="CryptoDB:Cvel_32019"/>
<dbReference type="GO" id="GO:0006423">
    <property type="term" value="P:cysteinyl-tRNA aminoacylation"/>
    <property type="evidence" value="ECO:0007669"/>
    <property type="project" value="TreeGrafter"/>
</dbReference>
<dbReference type="GO" id="GO:0005737">
    <property type="term" value="C:cytoplasm"/>
    <property type="evidence" value="ECO:0007669"/>
    <property type="project" value="TreeGrafter"/>
</dbReference>
<keyword evidence="3" id="KW-0479">Metal-binding</keyword>